<proteinExistence type="predicted"/>
<dbReference type="STRING" id="1545044.SAMN05444276_101708"/>
<dbReference type="EMBL" id="FNNA01000001">
    <property type="protein sequence ID" value="SDW34275.1"/>
    <property type="molecule type" value="Genomic_DNA"/>
</dbReference>
<evidence type="ECO:0000313" key="2">
    <source>
        <dbReference type="Proteomes" id="UP000182944"/>
    </source>
</evidence>
<dbReference type="Proteomes" id="UP000182944">
    <property type="component" value="Unassembled WGS sequence"/>
</dbReference>
<keyword evidence="2" id="KW-1185">Reference proteome</keyword>
<name>A0A1H2SS46_9RHOB</name>
<evidence type="ECO:0000313" key="1">
    <source>
        <dbReference type="EMBL" id="SDW34275.1"/>
    </source>
</evidence>
<accession>A0A1H2SS46</accession>
<dbReference type="AlphaFoldDB" id="A0A1H2SS46"/>
<sequence>MRFKLAASYRYWWPVIVRLPDPENPGQFVEQEFKLELEPLSRDEALASQEALVRLRTDREVIDHEIDQTLRVVRNWDGVVDEQGTVPFSEDAMRQALQHSWFRNAVARAIADSLNGEAARLGN</sequence>
<dbReference type="RefSeq" id="WP_036730587.1">
    <property type="nucleotide sequence ID" value="NZ_FNNA01000001.1"/>
</dbReference>
<dbReference type="OrthoDB" id="7690128at2"/>
<gene>
    <name evidence="1" type="ORF">SAMN05444276_101708</name>
</gene>
<protein>
    <submittedName>
        <fullName evidence="1">Uncharacterized protein</fullName>
    </submittedName>
</protein>
<organism evidence="1 2">
    <name type="scientific">Paracoccus sanguinis</name>
    <dbReference type="NCBI Taxonomy" id="1545044"/>
    <lineage>
        <taxon>Bacteria</taxon>
        <taxon>Pseudomonadati</taxon>
        <taxon>Pseudomonadota</taxon>
        <taxon>Alphaproteobacteria</taxon>
        <taxon>Rhodobacterales</taxon>
        <taxon>Paracoccaceae</taxon>
        <taxon>Paracoccus</taxon>
    </lineage>
</organism>
<reference evidence="2" key="1">
    <citation type="submission" date="2016-10" db="EMBL/GenBank/DDBJ databases">
        <authorList>
            <person name="Varghese N."/>
            <person name="Submissions S."/>
        </authorList>
    </citation>
    <scope>NUCLEOTIDE SEQUENCE [LARGE SCALE GENOMIC DNA]</scope>
    <source>
        <strain evidence="2">DSM 29303</strain>
    </source>
</reference>